<keyword evidence="2" id="KW-0472">Membrane</keyword>
<feature type="transmembrane region" description="Helical" evidence="2">
    <location>
        <begin position="12"/>
        <end position="38"/>
    </location>
</feature>
<comment type="caution">
    <text evidence="3">The sequence shown here is derived from an EMBL/GenBank/DDBJ whole genome shotgun (WGS) entry which is preliminary data.</text>
</comment>
<name>A0ABX0JUG0_9PROT</name>
<feature type="compositionally biased region" description="Basic and acidic residues" evidence="1">
    <location>
        <begin position="242"/>
        <end position="268"/>
    </location>
</feature>
<gene>
    <name evidence="3" type="ORF">GOB93_13305</name>
</gene>
<evidence type="ECO:0000256" key="1">
    <source>
        <dbReference type="SAM" id="MobiDB-lite"/>
    </source>
</evidence>
<dbReference type="Proteomes" id="UP000635278">
    <property type="component" value="Unassembled WGS sequence"/>
</dbReference>
<feature type="region of interest" description="Disordered" evidence="1">
    <location>
        <begin position="86"/>
        <end position="278"/>
    </location>
</feature>
<organism evidence="3 4">
    <name type="scientific">Acetobacter musti</name>
    <dbReference type="NCBI Taxonomy" id="864732"/>
    <lineage>
        <taxon>Bacteria</taxon>
        <taxon>Pseudomonadati</taxon>
        <taxon>Pseudomonadota</taxon>
        <taxon>Alphaproteobacteria</taxon>
        <taxon>Acetobacterales</taxon>
        <taxon>Acetobacteraceae</taxon>
        <taxon>Acetobacter</taxon>
    </lineage>
</organism>
<evidence type="ECO:0000313" key="3">
    <source>
        <dbReference type="EMBL" id="NHN85610.1"/>
    </source>
</evidence>
<dbReference type="EMBL" id="WOTB01000018">
    <property type="protein sequence ID" value="NHN85610.1"/>
    <property type="molecule type" value="Genomic_DNA"/>
</dbReference>
<keyword evidence="2" id="KW-1133">Transmembrane helix</keyword>
<keyword evidence="4" id="KW-1185">Reference proteome</keyword>
<reference evidence="3 4" key="1">
    <citation type="journal article" date="2020" name="Int. J. Syst. Evol. Microbiol.">
        <title>Novel acetic acid bacteria from cider fermentations: Acetobacter conturbans sp. nov. and Acetobacter fallax sp. nov.</title>
        <authorList>
            <person name="Sombolestani A.S."/>
            <person name="Cleenwerck I."/>
            <person name="Cnockaert M."/>
            <person name="Borremans W."/>
            <person name="Wieme A.D."/>
            <person name="De Vuyst L."/>
            <person name="Vandamme P."/>
        </authorList>
    </citation>
    <scope>NUCLEOTIDE SEQUENCE [LARGE SCALE GENOMIC DNA]</scope>
    <source>
        <strain evidence="3 4">LMG 30640</strain>
    </source>
</reference>
<feature type="compositionally biased region" description="Basic and acidic residues" evidence="1">
    <location>
        <begin position="222"/>
        <end position="234"/>
    </location>
</feature>
<feature type="compositionally biased region" description="Low complexity" evidence="1">
    <location>
        <begin position="116"/>
        <end position="130"/>
    </location>
</feature>
<evidence type="ECO:0000256" key="2">
    <source>
        <dbReference type="SAM" id="Phobius"/>
    </source>
</evidence>
<protein>
    <submittedName>
        <fullName evidence="3">Uncharacterized protein</fullName>
    </submittedName>
</protein>
<sequence length="278" mass="30656">MSPVIPDWLPLWGQMLLLTVLAVSGVAFLLMPFAVFGLKGRLSEIELQLADVRADLRVIAMRLGSVAPEPAGRNAVTAAVSVTPEEWVPSAKPESMAAEPQFRPVAKRQTETQQNPSPSVPRADAPAAASRSDDRDEDGYFFPPSAKTEKPETEKSPGISPDRPVADRHTTEKTGSGDVARSGDDLSARVTYGFSTVPRVSDAYEPEQNILPELRASRQNRATREENTRPDHDQPQQGRRMPWHEPPDENIGRRGTDDGRPSGERTEPVLRWPSRRPD</sequence>
<accession>A0ABX0JUG0</accession>
<proteinExistence type="predicted"/>
<dbReference type="RefSeq" id="WP_173583998.1">
    <property type="nucleotide sequence ID" value="NZ_WOTB01000018.1"/>
</dbReference>
<evidence type="ECO:0000313" key="4">
    <source>
        <dbReference type="Proteomes" id="UP000635278"/>
    </source>
</evidence>
<keyword evidence="2" id="KW-0812">Transmembrane</keyword>